<dbReference type="EMBL" id="AGNK02004396">
    <property type="status" value="NOT_ANNOTATED_CDS"/>
    <property type="molecule type" value="Genomic_DNA"/>
</dbReference>
<name>K3YCA2_SETIT</name>
<dbReference type="Proteomes" id="UP000004995">
    <property type="component" value="Unassembled WGS sequence"/>
</dbReference>
<reference evidence="3" key="1">
    <citation type="journal article" date="2012" name="Nat. Biotechnol.">
        <title>Reference genome sequence of the model plant Setaria.</title>
        <authorList>
            <person name="Bennetzen J.L."/>
            <person name="Schmutz J."/>
            <person name="Wang H."/>
            <person name="Percifield R."/>
            <person name="Hawkins J."/>
            <person name="Pontaroli A.C."/>
            <person name="Estep M."/>
            <person name="Feng L."/>
            <person name="Vaughn J.N."/>
            <person name="Grimwood J."/>
            <person name="Jenkins J."/>
            <person name="Barry K."/>
            <person name="Lindquist E."/>
            <person name="Hellsten U."/>
            <person name="Deshpande S."/>
            <person name="Wang X."/>
            <person name="Wu X."/>
            <person name="Mitros T."/>
            <person name="Triplett J."/>
            <person name="Yang X."/>
            <person name="Ye C.Y."/>
            <person name="Mauro-Herrera M."/>
            <person name="Wang L."/>
            <person name="Li P."/>
            <person name="Sharma M."/>
            <person name="Sharma R."/>
            <person name="Ronald P.C."/>
            <person name="Panaud O."/>
            <person name="Kellogg E.A."/>
            <person name="Brutnell T.P."/>
            <person name="Doust A.N."/>
            <person name="Tuskan G.A."/>
            <person name="Rokhsar D."/>
            <person name="Devos K.M."/>
        </authorList>
    </citation>
    <scope>NUCLEOTIDE SEQUENCE [LARGE SCALE GENOMIC DNA]</scope>
    <source>
        <strain evidence="3">cv. Yugu1</strain>
    </source>
</reference>
<dbReference type="InterPro" id="IPR050425">
    <property type="entry name" value="NAD(P)_dehydrat-like"/>
</dbReference>
<dbReference type="SUPFAM" id="SSF51735">
    <property type="entry name" value="NAD(P)-binding Rossmann-fold domains"/>
    <property type="match status" value="1"/>
</dbReference>
<dbReference type="AlphaFoldDB" id="K3YCA2"/>
<keyword evidence="1" id="KW-0560">Oxidoreductase</keyword>
<organism evidence="2 3">
    <name type="scientific">Setaria italica</name>
    <name type="common">Foxtail millet</name>
    <name type="synonym">Panicum italicum</name>
    <dbReference type="NCBI Taxonomy" id="4555"/>
    <lineage>
        <taxon>Eukaryota</taxon>
        <taxon>Viridiplantae</taxon>
        <taxon>Streptophyta</taxon>
        <taxon>Embryophyta</taxon>
        <taxon>Tracheophyta</taxon>
        <taxon>Spermatophyta</taxon>
        <taxon>Magnoliopsida</taxon>
        <taxon>Liliopsida</taxon>
        <taxon>Poales</taxon>
        <taxon>Poaceae</taxon>
        <taxon>PACMAD clade</taxon>
        <taxon>Panicoideae</taxon>
        <taxon>Panicodae</taxon>
        <taxon>Paniceae</taxon>
        <taxon>Cenchrinae</taxon>
        <taxon>Setaria</taxon>
    </lineage>
</organism>
<dbReference type="Gene3D" id="3.40.50.720">
    <property type="entry name" value="NAD(P)-binding Rossmann-like Domain"/>
    <property type="match status" value="1"/>
</dbReference>
<dbReference type="GO" id="GO:0016616">
    <property type="term" value="F:oxidoreductase activity, acting on the CH-OH group of donors, NAD or NADP as acceptor"/>
    <property type="evidence" value="ECO:0000318"/>
    <property type="project" value="GO_Central"/>
</dbReference>
<sequence length="308" mass="33991">MFLSTVNRHGHFAKTPPQIFGNQPAILFPSAEMGGGRTDHGDGRGHPDGRVLLDSVDGGGEWAAEAAAWTFLDPASVRPAVEGTHGVFHLASPFILCRQRDRNELLEPAVKGTLNVLRAAAMVPNPNWPANKVVDEDCWADIKLLKNVQRIGLRWEGGIAMAVLNSGMVLGPMLAPSINTSLRLLLQLLAGEKRDQTTQAKKLDLDDIYIGCIDVRDIAHSLLVLYDNSSAQGRHLCLESIERFIDFTNSIADLYPEHPVHRIREDKQVWVVRAKDPSKKLIGLGVRFTPFDETIRDTVDCLRSKGLI</sequence>
<dbReference type="InParanoid" id="K3YCA2"/>
<reference evidence="2" key="2">
    <citation type="submission" date="2018-08" db="UniProtKB">
        <authorList>
            <consortium name="EnsemblPlants"/>
        </authorList>
    </citation>
    <scope>IDENTIFICATION</scope>
    <source>
        <strain evidence="2">Yugu1</strain>
    </source>
</reference>
<evidence type="ECO:0008006" key="4">
    <source>
        <dbReference type="Google" id="ProtNLM"/>
    </source>
</evidence>
<protein>
    <recommendedName>
        <fullName evidence="4">NAD-dependent epimerase/dehydratase domain-containing protein</fullName>
    </recommendedName>
</protein>
<dbReference type="EnsemblPlants" id="KQK97763">
    <property type="protein sequence ID" value="KQK97763"/>
    <property type="gene ID" value="SETIT_011847mg"/>
</dbReference>
<accession>K3YCA2</accession>
<dbReference type="HOGENOM" id="CLU_007383_9_0_1"/>
<keyword evidence="3" id="KW-1185">Reference proteome</keyword>
<evidence type="ECO:0000313" key="2">
    <source>
        <dbReference type="EnsemblPlants" id="KQK97763"/>
    </source>
</evidence>
<evidence type="ECO:0000313" key="3">
    <source>
        <dbReference type="Proteomes" id="UP000004995"/>
    </source>
</evidence>
<proteinExistence type="predicted"/>
<evidence type="ECO:0000256" key="1">
    <source>
        <dbReference type="ARBA" id="ARBA00023002"/>
    </source>
</evidence>
<dbReference type="eggNOG" id="KOG1502">
    <property type="taxonomic scope" value="Eukaryota"/>
</dbReference>
<dbReference type="PANTHER" id="PTHR10366">
    <property type="entry name" value="NAD DEPENDENT EPIMERASE/DEHYDRATASE"/>
    <property type="match status" value="1"/>
</dbReference>
<dbReference type="PANTHER" id="PTHR10366:SF771">
    <property type="entry name" value="NAD-DEPENDENT EPIMERASE_DEHYDRATASE DOMAIN-CONTAINING PROTEIN"/>
    <property type="match status" value="1"/>
</dbReference>
<dbReference type="InterPro" id="IPR036291">
    <property type="entry name" value="NAD(P)-bd_dom_sf"/>
</dbReference>
<dbReference type="Gramene" id="KQK97763">
    <property type="protein sequence ID" value="KQK97763"/>
    <property type="gene ID" value="SETIT_011847mg"/>
</dbReference>
<dbReference type="STRING" id="4555.K3YCA2"/>